<feature type="region of interest" description="Disordered" evidence="6">
    <location>
        <begin position="460"/>
        <end position="482"/>
    </location>
</feature>
<feature type="transmembrane region" description="Helical" evidence="7">
    <location>
        <begin position="76"/>
        <end position="92"/>
    </location>
</feature>
<evidence type="ECO:0000313" key="9">
    <source>
        <dbReference type="EMBL" id="MBB4950867.1"/>
    </source>
</evidence>
<gene>
    <name evidence="9" type="ORF">F4556_006402</name>
</gene>
<name>A0A7W7SI98_9ACTN</name>
<feature type="transmembrane region" description="Helical" evidence="7">
    <location>
        <begin position="434"/>
        <end position="455"/>
    </location>
</feature>
<evidence type="ECO:0000256" key="7">
    <source>
        <dbReference type="SAM" id="Phobius"/>
    </source>
</evidence>
<dbReference type="Gene3D" id="1.20.1720.10">
    <property type="entry name" value="Multidrug resistance protein D"/>
    <property type="match status" value="1"/>
</dbReference>
<dbReference type="EMBL" id="JACHJR010000001">
    <property type="protein sequence ID" value="MBB4950867.1"/>
    <property type="molecule type" value="Genomic_DNA"/>
</dbReference>
<dbReference type="GO" id="GO:0005886">
    <property type="term" value="C:plasma membrane"/>
    <property type="evidence" value="ECO:0007669"/>
    <property type="project" value="UniProtKB-SubCell"/>
</dbReference>
<evidence type="ECO:0000256" key="5">
    <source>
        <dbReference type="ARBA" id="ARBA00023251"/>
    </source>
</evidence>
<dbReference type="PANTHER" id="PTHR42718">
    <property type="entry name" value="MAJOR FACILITATOR SUPERFAMILY MULTIDRUG TRANSPORTER MFSC"/>
    <property type="match status" value="1"/>
</dbReference>
<sequence length="482" mass="49153">MHKTAKQKQILAVCLAGGFTTMLDNSVLNIAIPALRSTLDADPTQIQWIVAGYSLAFGLALIPGGRLGDLRGRKPFFVAGIALFVGAGLLAATAQTPWLLVAVRLLQGAGAGLVNSQMIGTLQDVFTGPARTRALGLYQVTCAVAIALGPPLGGALIALAGPEWGWRLAFLISAPSGLATLVLAIRHLPTPVPRTTAARTTLDPLGLLLTAAITVTVMLPFVQPAALGTKLALGVAAVALTAVLVLWQRHYAATGRQPLIHPALPRSAPYTLGTLTAMCQFGAALASALVLVMFLQDGLGLSPLAASAVTLPSAVAMAVVSSFAWRAVQRFGRHVVPLGLCLALGALLLSGLAALYAPSGWLPALLALGQLCTGAASGLTISPNQAQVLKYAPAEAAGVAGGILQMSQRIAAAVGISAISGIYLNSSAATPNDAFFHATLACLAVVTLSLVLALLANRSTPRSEDDPSAVTGRQVSGSHRGS</sequence>
<dbReference type="InterPro" id="IPR020846">
    <property type="entry name" value="MFS_dom"/>
</dbReference>
<evidence type="ECO:0000256" key="2">
    <source>
        <dbReference type="ARBA" id="ARBA00022692"/>
    </source>
</evidence>
<dbReference type="GO" id="GO:0015108">
    <property type="term" value="F:chloride transmembrane transporter activity"/>
    <property type="evidence" value="ECO:0007669"/>
    <property type="project" value="InterPro"/>
</dbReference>
<dbReference type="PRINTS" id="PR00762">
    <property type="entry name" value="CLCHANNEL"/>
</dbReference>
<dbReference type="Proteomes" id="UP000573327">
    <property type="component" value="Unassembled WGS sequence"/>
</dbReference>
<dbReference type="Pfam" id="PF07690">
    <property type="entry name" value="MFS_1"/>
    <property type="match status" value="1"/>
</dbReference>
<comment type="subcellular location">
    <subcellularLocation>
        <location evidence="1">Cell membrane</location>
        <topology evidence="1">Multi-pass membrane protein</topology>
    </subcellularLocation>
</comment>
<feature type="transmembrane region" description="Helical" evidence="7">
    <location>
        <begin position="164"/>
        <end position="185"/>
    </location>
</feature>
<organism evidence="9 10">
    <name type="scientific">Kitasatospora gansuensis</name>
    <dbReference type="NCBI Taxonomy" id="258050"/>
    <lineage>
        <taxon>Bacteria</taxon>
        <taxon>Bacillati</taxon>
        <taxon>Actinomycetota</taxon>
        <taxon>Actinomycetes</taxon>
        <taxon>Kitasatosporales</taxon>
        <taxon>Streptomycetaceae</taxon>
        <taxon>Kitasatospora</taxon>
    </lineage>
</organism>
<dbReference type="InterPro" id="IPR001807">
    <property type="entry name" value="ClC"/>
</dbReference>
<evidence type="ECO:0000259" key="8">
    <source>
        <dbReference type="PROSITE" id="PS50850"/>
    </source>
</evidence>
<feature type="transmembrane region" description="Helical" evidence="7">
    <location>
        <begin position="98"/>
        <end position="114"/>
    </location>
</feature>
<evidence type="ECO:0000256" key="3">
    <source>
        <dbReference type="ARBA" id="ARBA00022989"/>
    </source>
</evidence>
<feature type="transmembrane region" description="Helical" evidence="7">
    <location>
        <begin position="205"/>
        <end position="222"/>
    </location>
</feature>
<feature type="transmembrane region" description="Helical" evidence="7">
    <location>
        <begin position="335"/>
        <end position="355"/>
    </location>
</feature>
<feature type="transmembrane region" description="Helical" evidence="7">
    <location>
        <begin position="301"/>
        <end position="323"/>
    </location>
</feature>
<protein>
    <submittedName>
        <fullName evidence="9">MFS family permease</fullName>
    </submittedName>
</protein>
<evidence type="ECO:0000256" key="4">
    <source>
        <dbReference type="ARBA" id="ARBA00023136"/>
    </source>
</evidence>
<feature type="domain" description="Major facilitator superfamily (MFS) profile" evidence="8">
    <location>
        <begin position="10"/>
        <end position="461"/>
    </location>
</feature>
<accession>A0A7W7SI98</accession>
<dbReference type="RefSeq" id="WP_184922455.1">
    <property type="nucleotide sequence ID" value="NZ_JACHJR010000001.1"/>
</dbReference>
<feature type="transmembrane region" description="Helical" evidence="7">
    <location>
        <begin position="228"/>
        <end position="247"/>
    </location>
</feature>
<feature type="transmembrane region" description="Helical" evidence="7">
    <location>
        <begin position="268"/>
        <end position="295"/>
    </location>
</feature>
<feature type="transmembrane region" description="Helical" evidence="7">
    <location>
        <begin position="45"/>
        <end position="64"/>
    </location>
</feature>
<evidence type="ECO:0000256" key="6">
    <source>
        <dbReference type="SAM" id="MobiDB-lite"/>
    </source>
</evidence>
<keyword evidence="3 7" id="KW-1133">Transmembrane helix</keyword>
<proteinExistence type="predicted"/>
<dbReference type="AlphaFoldDB" id="A0A7W7SI98"/>
<dbReference type="InterPro" id="IPR011701">
    <property type="entry name" value="MFS"/>
</dbReference>
<dbReference type="SUPFAM" id="SSF103473">
    <property type="entry name" value="MFS general substrate transporter"/>
    <property type="match status" value="1"/>
</dbReference>
<keyword evidence="2 7" id="KW-0812">Transmembrane</keyword>
<reference evidence="9 10" key="1">
    <citation type="submission" date="2020-08" db="EMBL/GenBank/DDBJ databases">
        <title>Sequencing the genomes of 1000 actinobacteria strains.</title>
        <authorList>
            <person name="Klenk H.-P."/>
        </authorList>
    </citation>
    <scope>NUCLEOTIDE SEQUENCE [LARGE SCALE GENOMIC DNA]</scope>
    <source>
        <strain evidence="9 10">DSM 44786</strain>
    </source>
</reference>
<dbReference type="InterPro" id="IPR036259">
    <property type="entry name" value="MFS_trans_sf"/>
</dbReference>
<feature type="compositionally biased region" description="Polar residues" evidence="6">
    <location>
        <begin position="471"/>
        <end position="482"/>
    </location>
</feature>
<keyword evidence="10" id="KW-1185">Reference proteome</keyword>
<feature type="transmembrane region" description="Helical" evidence="7">
    <location>
        <begin position="135"/>
        <end position="158"/>
    </location>
</feature>
<dbReference type="PROSITE" id="PS50850">
    <property type="entry name" value="MFS"/>
    <property type="match status" value="1"/>
</dbReference>
<dbReference type="PANTHER" id="PTHR42718:SF39">
    <property type="entry name" value="ACTINORHODIN TRANSPORTER-RELATED"/>
    <property type="match status" value="1"/>
</dbReference>
<keyword evidence="4 7" id="KW-0472">Membrane</keyword>
<comment type="caution">
    <text evidence="9">The sequence shown here is derived from an EMBL/GenBank/DDBJ whole genome shotgun (WGS) entry which is preliminary data.</text>
</comment>
<evidence type="ECO:0000256" key="1">
    <source>
        <dbReference type="ARBA" id="ARBA00004651"/>
    </source>
</evidence>
<dbReference type="CDD" id="cd17321">
    <property type="entry name" value="MFS_MMR_MDR_like"/>
    <property type="match status" value="1"/>
</dbReference>
<keyword evidence="5" id="KW-0046">Antibiotic resistance</keyword>
<dbReference type="GO" id="GO:0046677">
    <property type="term" value="P:response to antibiotic"/>
    <property type="evidence" value="ECO:0007669"/>
    <property type="project" value="UniProtKB-KW"/>
</dbReference>
<evidence type="ECO:0000313" key="10">
    <source>
        <dbReference type="Proteomes" id="UP000573327"/>
    </source>
</evidence>
<dbReference type="Gene3D" id="1.20.1250.20">
    <property type="entry name" value="MFS general substrate transporter like domains"/>
    <property type="match status" value="1"/>
</dbReference>